<dbReference type="InterPro" id="IPR012337">
    <property type="entry name" value="RNaseH-like_sf"/>
</dbReference>
<comment type="caution">
    <text evidence="3">The sequence shown here is derived from an EMBL/GenBank/DDBJ whole genome shotgun (WGS) entry which is preliminary data.</text>
</comment>
<sequence>MSSLGEVTNSLLEVRVDPHSDDQLIWSVSNTCNFTLKDTYLSLRHMKPVLQWTSLVWFKKRIPRHSFVTWMILKRIAKTRFQLFLWGVVSESKCVLCGEADEDIEHLCFECPFADFIWNHLLTDLGYNRSILPPDQELKWCSDNFNGDNSITYIKKLTFNAFFYHVWAERNRRVFRSETRPPFQVLSIIRLEVRLKASMFNKSVVDTDYNRQFMDKWCLDAQFVVPRFISCYWLKPSNRCVMLNTDGSLCDDFAGFGAIIRNEDGEVQAAAAGSSSPISVAVHELQGLEIGLRLASLHGFHRIQVGVDSKQVIAYVQRLATPPWIAIPIMRSIWHMIRGLEEFSIQHVYRETNRAADHLASLCPSAVFVEITPSSFAEDLKKIIFYDKAGKTYPRCTSCYILIYRLGSP</sequence>
<dbReference type="STRING" id="56857.A0A200R9W1"/>
<reference evidence="3 4" key="1">
    <citation type="journal article" date="2017" name="Mol. Plant">
        <title>The Genome of Medicinal Plant Macleaya cordata Provides New Insights into Benzylisoquinoline Alkaloids Metabolism.</title>
        <authorList>
            <person name="Liu X."/>
            <person name="Liu Y."/>
            <person name="Huang P."/>
            <person name="Ma Y."/>
            <person name="Qing Z."/>
            <person name="Tang Q."/>
            <person name="Cao H."/>
            <person name="Cheng P."/>
            <person name="Zheng Y."/>
            <person name="Yuan Z."/>
            <person name="Zhou Y."/>
            <person name="Liu J."/>
            <person name="Tang Z."/>
            <person name="Zhuo Y."/>
            <person name="Zhang Y."/>
            <person name="Yu L."/>
            <person name="Huang J."/>
            <person name="Yang P."/>
            <person name="Peng Q."/>
            <person name="Zhang J."/>
            <person name="Jiang W."/>
            <person name="Zhang Z."/>
            <person name="Lin K."/>
            <person name="Ro D.K."/>
            <person name="Chen X."/>
            <person name="Xiong X."/>
            <person name="Shang Y."/>
            <person name="Huang S."/>
            <person name="Zeng J."/>
        </authorList>
    </citation>
    <scope>NUCLEOTIDE SEQUENCE [LARGE SCALE GENOMIC DNA]</scope>
    <source>
        <strain evidence="4">cv. BLH2017</strain>
        <tissue evidence="3">Root</tissue>
    </source>
</reference>
<proteinExistence type="predicted"/>
<dbReference type="InterPro" id="IPR036397">
    <property type="entry name" value="RNaseH_sf"/>
</dbReference>
<feature type="domain" description="Reverse transcriptase zinc-binding" evidence="2">
    <location>
        <begin position="34"/>
        <end position="118"/>
    </location>
</feature>
<dbReference type="CDD" id="cd06222">
    <property type="entry name" value="RNase_H_like"/>
    <property type="match status" value="1"/>
</dbReference>
<keyword evidence="4" id="KW-1185">Reference proteome</keyword>
<dbReference type="InterPro" id="IPR026960">
    <property type="entry name" value="RVT-Znf"/>
</dbReference>
<gene>
    <name evidence="3" type="ORF">BVC80_9057g16</name>
</gene>
<feature type="domain" description="RNase H type-1" evidence="1">
    <location>
        <begin position="244"/>
        <end position="363"/>
    </location>
</feature>
<dbReference type="EMBL" id="MVGT01000186">
    <property type="protein sequence ID" value="OVA19443.1"/>
    <property type="molecule type" value="Genomic_DNA"/>
</dbReference>
<dbReference type="InterPro" id="IPR044730">
    <property type="entry name" value="RNase_H-like_dom_plant"/>
</dbReference>
<dbReference type="OrthoDB" id="1937542at2759"/>
<protein>
    <submittedName>
        <fullName evidence="3">Ribonuclease H domain</fullName>
    </submittedName>
</protein>
<evidence type="ECO:0000313" key="3">
    <source>
        <dbReference type="EMBL" id="OVA19443.1"/>
    </source>
</evidence>
<organism evidence="3 4">
    <name type="scientific">Macleaya cordata</name>
    <name type="common">Five-seeded plume-poppy</name>
    <name type="synonym">Bocconia cordata</name>
    <dbReference type="NCBI Taxonomy" id="56857"/>
    <lineage>
        <taxon>Eukaryota</taxon>
        <taxon>Viridiplantae</taxon>
        <taxon>Streptophyta</taxon>
        <taxon>Embryophyta</taxon>
        <taxon>Tracheophyta</taxon>
        <taxon>Spermatophyta</taxon>
        <taxon>Magnoliopsida</taxon>
        <taxon>Ranunculales</taxon>
        <taxon>Papaveraceae</taxon>
        <taxon>Papaveroideae</taxon>
        <taxon>Macleaya</taxon>
    </lineage>
</organism>
<dbReference type="PANTHER" id="PTHR47723:SF23">
    <property type="entry name" value="REVERSE TRANSCRIPTASE-LIKE PROTEIN"/>
    <property type="match status" value="1"/>
</dbReference>
<dbReference type="Pfam" id="PF13966">
    <property type="entry name" value="zf-RVT"/>
    <property type="match status" value="1"/>
</dbReference>
<evidence type="ECO:0000259" key="1">
    <source>
        <dbReference type="Pfam" id="PF13456"/>
    </source>
</evidence>
<dbReference type="GO" id="GO:0004523">
    <property type="term" value="F:RNA-DNA hybrid ribonuclease activity"/>
    <property type="evidence" value="ECO:0007669"/>
    <property type="project" value="InterPro"/>
</dbReference>
<dbReference type="Gene3D" id="3.30.420.10">
    <property type="entry name" value="Ribonuclease H-like superfamily/Ribonuclease H"/>
    <property type="match status" value="1"/>
</dbReference>
<evidence type="ECO:0000259" key="2">
    <source>
        <dbReference type="Pfam" id="PF13966"/>
    </source>
</evidence>
<evidence type="ECO:0000313" key="4">
    <source>
        <dbReference type="Proteomes" id="UP000195402"/>
    </source>
</evidence>
<dbReference type="Pfam" id="PF13456">
    <property type="entry name" value="RVT_3"/>
    <property type="match status" value="1"/>
</dbReference>
<dbReference type="SUPFAM" id="SSF53098">
    <property type="entry name" value="Ribonuclease H-like"/>
    <property type="match status" value="1"/>
</dbReference>
<accession>A0A200R9W1</accession>
<dbReference type="InterPro" id="IPR053151">
    <property type="entry name" value="RNase_H-like"/>
</dbReference>
<dbReference type="GO" id="GO:0003676">
    <property type="term" value="F:nucleic acid binding"/>
    <property type="evidence" value="ECO:0007669"/>
    <property type="project" value="InterPro"/>
</dbReference>
<dbReference type="AlphaFoldDB" id="A0A200R9W1"/>
<dbReference type="Proteomes" id="UP000195402">
    <property type="component" value="Unassembled WGS sequence"/>
</dbReference>
<dbReference type="InterPro" id="IPR002156">
    <property type="entry name" value="RNaseH_domain"/>
</dbReference>
<dbReference type="PANTHER" id="PTHR47723">
    <property type="entry name" value="OS05G0353850 PROTEIN"/>
    <property type="match status" value="1"/>
</dbReference>
<dbReference type="InParanoid" id="A0A200R9W1"/>
<name>A0A200R9W1_MACCD</name>